<evidence type="ECO:0000313" key="2">
    <source>
        <dbReference type="EMBL" id="PHV58495.1"/>
    </source>
</evidence>
<dbReference type="Proteomes" id="UP000221763">
    <property type="component" value="Unassembled WGS sequence"/>
</dbReference>
<accession>A0AAP8KCZ1</accession>
<reference evidence="2 3" key="1">
    <citation type="submission" date="2017-10" db="EMBL/GenBank/DDBJ databases">
        <title>Whole-genome sequence of three Streptococcus macedonicus strains isolated from Italian cheeses of the Veneto region.</title>
        <authorList>
            <person name="Treu L."/>
            <person name="De Diego-Diaz B."/>
            <person name="Papadimitriou K."/>
            <person name="Tsakalidou E."/>
            <person name="Corich V."/>
            <person name="Giacomini A."/>
        </authorList>
    </citation>
    <scope>NUCLEOTIDE SEQUENCE [LARGE SCALE GENOMIC DNA]</scope>
    <source>
        <strain evidence="2 3">19AS</strain>
    </source>
</reference>
<evidence type="ECO:0000313" key="3">
    <source>
        <dbReference type="Proteomes" id="UP000221763"/>
    </source>
</evidence>
<dbReference type="AlphaFoldDB" id="A0AAP8KCZ1"/>
<keyword evidence="1" id="KW-1133">Transmembrane helix</keyword>
<protein>
    <submittedName>
        <fullName evidence="2">Bacteriocin</fullName>
    </submittedName>
</protein>
<evidence type="ECO:0000256" key="1">
    <source>
        <dbReference type="SAM" id="Phobius"/>
    </source>
</evidence>
<keyword evidence="1" id="KW-0472">Membrane</keyword>
<feature type="transmembrane region" description="Helical" evidence="1">
    <location>
        <begin position="51"/>
        <end position="75"/>
    </location>
</feature>
<proteinExistence type="predicted"/>
<comment type="caution">
    <text evidence="2">The sequence shown here is derived from an EMBL/GenBank/DDBJ whole genome shotgun (WGS) entry which is preliminary data.</text>
</comment>
<gene>
    <name evidence="2" type="ORF">CS009_02105</name>
</gene>
<organism evidence="2 3">
    <name type="scientific">Streptococcus macedonicus</name>
    <name type="common">Streptococcus gallolyticus macedonicus</name>
    <dbReference type="NCBI Taxonomy" id="59310"/>
    <lineage>
        <taxon>Bacteria</taxon>
        <taxon>Bacillati</taxon>
        <taxon>Bacillota</taxon>
        <taxon>Bacilli</taxon>
        <taxon>Lactobacillales</taxon>
        <taxon>Streptococcaceae</taxon>
        <taxon>Streptococcus</taxon>
    </lineage>
</organism>
<sequence>MFKIILKHKRGYYVTKIVGVVCLLIAVFQFYNTYKLLTDTKANGNENTSQFLLASLWSDGLSGIILFVLGLGLLLNVF</sequence>
<keyword evidence="1" id="KW-0812">Transmembrane</keyword>
<dbReference type="EMBL" id="PEBN01000012">
    <property type="protein sequence ID" value="PHV58495.1"/>
    <property type="molecule type" value="Genomic_DNA"/>
</dbReference>
<feature type="transmembrane region" description="Helical" evidence="1">
    <location>
        <begin position="12"/>
        <end position="31"/>
    </location>
</feature>
<name>A0AAP8KCZ1_STRMC</name>